<dbReference type="PANTHER" id="PTHR33990:SF1">
    <property type="entry name" value="PROTEIN YJDN"/>
    <property type="match status" value="1"/>
</dbReference>
<evidence type="ECO:0000313" key="1">
    <source>
        <dbReference type="EMBL" id="TFC79615.1"/>
    </source>
</evidence>
<dbReference type="EMBL" id="SOGN01000044">
    <property type="protein sequence ID" value="TFC79615.1"/>
    <property type="molecule type" value="Genomic_DNA"/>
</dbReference>
<dbReference type="OrthoDB" id="9795306at2"/>
<gene>
    <name evidence="1" type="ORF">E3T23_10150</name>
</gene>
<evidence type="ECO:0000313" key="2">
    <source>
        <dbReference type="Proteomes" id="UP000298433"/>
    </source>
</evidence>
<dbReference type="AlphaFoldDB" id="A0A4R8XPC6"/>
<dbReference type="PANTHER" id="PTHR33990">
    <property type="entry name" value="PROTEIN YJDN-RELATED"/>
    <property type="match status" value="1"/>
</dbReference>
<name>A0A4R8XPC6_9MICO</name>
<dbReference type="InterPro" id="IPR029068">
    <property type="entry name" value="Glyas_Bleomycin-R_OHBP_Dase"/>
</dbReference>
<accession>A0A4R8XPC6</accession>
<dbReference type="RefSeq" id="WP_134370248.1">
    <property type="nucleotide sequence ID" value="NZ_SOGN01000044.1"/>
</dbReference>
<dbReference type="Proteomes" id="UP000298433">
    <property type="component" value="Unassembled WGS sequence"/>
</dbReference>
<dbReference type="SUPFAM" id="SSF54593">
    <property type="entry name" value="Glyoxalase/Bleomycin resistance protein/Dihydroxybiphenyl dioxygenase"/>
    <property type="match status" value="1"/>
</dbReference>
<reference evidence="1 2" key="1">
    <citation type="submission" date="2019-03" db="EMBL/GenBank/DDBJ databases">
        <title>Genomics of glacier-inhabiting Cryobacterium strains.</title>
        <authorList>
            <person name="Liu Q."/>
            <person name="Xin Y.-H."/>
        </authorList>
    </citation>
    <scope>NUCLEOTIDE SEQUENCE [LARGE SCALE GENOMIC DNA]</scope>
    <source>
        <strain evidence="1 2">TMT2-48-2</strain>
    </source>
</reference>
<keyword evidence="2" id="KW-1185">Reference proteome</keyword>
<organism evidence="1 2">
    <name type="scientific">Cryobacterium cheniae</name>
    <dbReference type="NCBI Taxonomy" id="1259262"/>
    <lineage>
        <taxon>Bacteria</taxon>
        <taxon>Bacillati</taxon>
        <taxon>Actinomycetota</taxon>
        <taxon>Actinomycetes</taxon>
        <taxon>Micrococcales</taxon>
        <taxon>Microbacteriaceae</taxon>
        <taxon>Cryobacterium</taxon>
    </lineage>
</organism>
<protein>
    <submittedName>
        <fullName evidence="1">VOC family protein</fullName>
    </submittedName>
</protein>
<comment type="caution">
    <text evidence="1">The sequence shown here is derived from an EMBL/GenBank/DDBJ whole genome shotgun (WGS) entry which is preliminary data.</text>
</comment>
<proteinExistence type="predicted"/>
<dbReference type="Gene3D" id="3.10.180.10">
    <property type="entry name" value="2,3-Dihydroxybiphenyl 1,2-Dioxygenase, domain 1"/>
    <property type="match status" value="1"/>
</dbReference>
<sequence>MTSPQIYVTFPGTAREALGFYADVFGGELSLHTYEDFGRSDGPPNAIAHGVLDGVVAVMGSDAAAGEKSVRLEGIRLSLLGTAEPEVLHEWFDKLAVGGQIVDQLAPKPWGASDGQVIDRHGLHWLIGYESGRE</sequence>